<feature type="compositionally biased region" description="Low complexity" evidence="9">
    <location>
        <begin position="1430"/>
        <end position="1448"/>
    </location>
</feature>
<feature type="compositionally biased region" description="Pro residues" evidence="9">
    <location>
        <begin position="960"/>
        <end position="971"/>
    </location>
</feature>
<organism evidence="12 13">
    <name type="scientific">Thecamonas trahens ATCC 50062</name>
    <dbReference type="NCBI Taxonomy" id="461836"/>
    <lineage>
        <taxon>Eukaryota</taxon>
        <taxon>Apusozoa</taxon>
        <taxon>Apusomonadida</taxon>
        <taxon>Apusomonadidae</taxon>
        <taxon>Thecamonas</taxon>
    </lineage>
</organism>
<dbReference type="FunFam" id="3.30.40.10:FF:000007">
    <property type="entry name" value="Bromodomain containing 1, isoform CRA_b"/>
    <property type="match status" value="1"/>
</dbReference>
<evidence type="ECO:0000256" key="4">
    <source>
        <dbReference type="ARBA" id="ARBA00022771"/>
    </source>
</evidence>
<feature type="compositionally biased region" description="Gly residues" evidence="9">
    <location>
        <begin position="803"/>
        <end position="815"/>
    </location>
</feature>
<accession>A0A0L0DBT6</accession>
<dbReference type="PANTHER" id="PTHR13793:SF107">
    <property type="entry name" value="BROMODOMAIN-CONTAINING PROTEIN HOMOLOG"/>
    <property type="match status" value="1"/>
</dbReference>
<evidence type="ECO:0000256" key="6">
    <source>
        <dbReference type="ARBA" id="ARBA00023117"/>
    </source>
</evidence>
<evidence type="ECO:0000313" key="12">
    <source>
        <dbReference type="EMBL" id="KNC49809.1"/>
    </source>
</evidence>
<evidence type="ECO:0000259" key="10">
    <source>
        <dbReference type="PROSITE" id="PS50016"/>
    </source>
</evidence>
<keyword evidence="5" id="KW-0862">Zinc</keyword>
<feature type="compositionally biased region" description="Basic and acidic residues" evidence="9">
    <location>
        <begin position="722"/>
        <end position="731"/>
    </location>
</feature>
<reference evidence="12 13" key="1">
    <citation type="submission" date="2010-05" db="EMBL/GenBank/DDBJ databases">
        <title>The Genome Sequence of Thecamonas trahens ATCC 50062.</title>
        <authorList>
            <consortium name="The Broad Institute Genome Sequencing Platform"/>
            <person name="Russ C."/>
            <person name="Cuomo C."/>
            <person name="Shea T."/>
            <person name="Young S.K."/>
            <person name="Zeng Q."/>
            <person name="Koehrsen M."/>
            <person name="Haas B."/>
            <person name="Borodovsky M."/>
            <person name="Guigo R."/>
            <person name="Alvarado L."/>
            <person name="Berlin A."/>
            <person name="Bochicchio J."/>
            <person name="Borenstein D."/>
            <person name="Chapman S."/>
            <person name="Chen Z."/>
            <person name="Freedman E."/>
            <person name="Gellesch M."/>
            <person name="Goldberg J."/>
            <person name="Griggs A."/>
            <person name="Gujja S."/>
            <person name="Heilman E."/>
            <person name="Heiman D."/>
            <person name="Hepburn T."/>
            <person name="Howarth C."/>
            <person name="Jen D."/>
            <person name="Larson L."/>
            <person name="Mehta T."/>
            <person name="Park D."/>
            <person name="Pearson M."/>
            <person name="Roberts A."/>
            <person name="Saif S."/>
            <person name="Shenoy N."/>
            <person name="Sisk P."/>
            <person name="Stolte C."/>
            <person name="Sykes S."/>
            <person name="Thomson T."/>
            <person name="Walk T."/>
            <person name="White J."/>
            <person name="Yandava C."/>
            <person name="Burger G."/>
            <person name="Gray M.W."/>
            <person name="Holland P.W.H."/>
            <person name="King N."/>
            <person name="Lang F.B.F."/>
            <person name="Roger A.J."/>
            <person name="Ruiz-Trillo I."/>
            <person name="Lander E."/>
            <person name="Nusbaum C."/>
        </authorList>
    </citation>
    <scope>NUCLEOTIDE SEQUENCE [LARGE SCALE GENOMIC DNA]</scope>
    <source>
        <strain evidence="12 13">ATCC 50062</strain>
    </source>
</reference>
<dbReference type="InterPro" id="IPR001965">
    <property type="entry name" value="Znf_PHD"/>
</dbReference>
<keyword evidence="6" id="KW-0103">Bromodomain</keyword>
<dbReference type="RefSeq" id="XP_013757592.1">
    <property type="nucleotide sequence ID" value="XM_013902138.1"/>
</dbReference>
<feature type="region of interest" description="Disordered" evidence="9">
    <location>
        <begin position="1332"/>
        <end position="1360"/>
    </location>
</feature>
<evidence type="ECO:0000259" key="11">
    <source>
        <dbReference type="PROSITE" id="PS51805"/>
    </source>
</evidence>
<dbReference type="PROSITE" id="PS50016">
    <property type="entry name" value="ZF_PHD_2"/>
    <property type="match status" value="1"/>
</dbReference>
<feature type="compositionally biased region" description="Acidic residues" evidence="9">
    <location>
        <begin position="1347"/>
        <end position="1360"/>
    </location>
</feature>
<dbReference type="InterPro" id="IPR019787">
    <property type="entry name" value="Znf_PHD-finger"/>
</dbReference>
<feature type="compositionally biased region" description="Basic and acidic residues" evidence="9">
    <location>
        <begin position="1412"/>
        <end position="1423"/>
    </location>
</feature>
<dbReference type="InterPro" id="IPR036427">
    <property type="entry name" value="Bromodomain-like_sf"/>
</dbReference>
<sequence>MEVEELMCVTSLPLAPAPAAGGGATVVPEADDGRGVNPPAATASTAHISKTELDPSPFDAPYVHYVSPRPADLDLKVEYDLDGSDMAFVEALNALRTASGLPPVSPDTVEAAMDKLEKEAFYTLESVTAASLGTDDADEEAGGVCDVCMDGECEDTNEIVFCDGCNTPVHQACYGILNIPEGKYLCATCSEGAPLDSVPCVLCPNTGGAYKPTAQGEWAHVACAMWIPETSFADTLAMEPIVGLDDVPEARYKLRCYLCKTRRAGACIQCRTPSCAIAFHVTCAQKHGLFMRVQEDRWHRIVYAVYCEKHTPSDATVNKYRLAASRKPTKLKVAKSFKETLEASITLPRAAARLPNLPAGLVRDVLGHWKAKRADRTLPFIRRFQSTMWKPHPIVAEHVDSLLYLRHDLERARLLAHLVSKREKVKRNLVRTLRTMVRVSHVPTAIIQERLVSRLRALDPDGFFEASPGIELAAAAPSALVVQPMTWGLLSEKVEALAYPTLQAFVNDVTLVTSAAVSYWPADSRQAVRAVAIRGVLSDLVAEEVTLYREEIAADLTVRESVVRPRHPIQAAALVAPPSEARNTNLEATTNARGAGSDDGGDSYTYTYSGSGVSLDEISATSSAGSDGYSSYLAGLASTDGDGGASDEADPLVVRIGVRGRGPSEAVLKDASTVKPAMPLARVPEHPVAMARDDLRREMERIQSRRAGMDAAEKKRRAERRAKREAVEARRAAKVTVRAKRGPPPKPGGSRTRVRVRRRNRAQRRKDRARAARRAATVGAAEQAVASGVVKAETASGSVSASGGSGGSGASGGAGATTARSGRAARRKTGTATLSPDRRRSRSKAMPRYASATPSTPPGAKLVPETGPGMVEEFEESGEVPTSSGRSMKRVRRRERVTTREMVPEVPVPRKRGRPRKYRQVKRVVKRERYVARRRSDKVRVRREVDEDAAGVRKAVSATAPPPAPAPTPAPAPMRYVAVTKSLVLRSLPEALIFDADGSLLAGKPLGHGTIVRGVMGKLRRERRKRFKAPARLARRKPRALGGASLPLGVVKAGKAEASPRARTRKPRVRKSASLMHRAFAAREESYTSAPPKSLAAGRYHTSAAVRITSYLPPKLVRARGDGSPARRLRARGHTFGKTAVGKTLRSERMLATRHSERHIASRRRVSRAMQRERVRARAARMARTRPVSAAEAAAASAVVDDESGSGSGVAPMTVADETAGRGGADVEVVASASCQPPETVVVKRGDKYFVRTAAATGAGSDDDDGYVYSEEEDDDDAGSGARFGLPGHGDGDGYSYASSSSGLLSGSITTLYSQYDTVTSVGSSDVMVASDGEASGAASGDGGGGGDDDDDDDDGGEVEYDSFYSYYTSVFDEFCSYSDRYSYELADLLQQARDENAAKGLVSSPTVRPQSHAERKSEIESKSRRRSKTSSSAKTSASAAAKSTCKAKMIKQVDDEAVQPEAAAPTSKKTPAKELFPIEFGVAAAAGGESGSGGNEGSAESKARGKKRKKGRRRKKVKGPDPNTPTKPITAYFSRASPRRSPRGNVGGSGSGLSASGGSSGESEYEAASESSDERPKKRRSARK</sequence>
<dbReference type="InterPro" id="IPR019786">
    <property type="entry name" value="Zinc_finger_PHD-type_CS"/>
</dbReference>
<dbReference type="GO" id="GO:0005634">
    <property type="term" value="C:nucleus"/>
    <property type="evidence" value="ECO:0007669"/>
    <property type="project" value="UniProtKB-SubCell"/>
</dbReference>
<dbReference type="SUPFAM" id="SSF47370">
    <property type="entry name" value="Bromodomain"/>
    <property type="match status" value="1"/>
</dbReference>
<dbReference type="GO" id="GO:0008270">
    <property type="term" value="F:zinc ion binding"/>
    <property type="evidence" value="ECO:0007669"/>
    <property type="project" value="UniProtKB-KW"/>
</dbReference>
<dbReference type="Gene3D" id="3.30.40.10">
    <property type="entry name" value="Zinc/RING finger domain, C3HC4 (zinc finger)"/>
    <property type="match status" value="2"/>
</dbReference>
<dbReference type="PROSITE" id="PS01359">
    <property type="entry name" value="ZF_PHD_1"/>
    <property type="match status" value="1"/>
</dbReference>
<feature type="compositionally biased region" description="Acidic residues" evidence="9">
    <location>
        <begin position="1261"/>
        <end position="1278"/>
    </location>
</feature>
<feature type="domain" description="PHD-type" evidence="11">
    <location>
        <begin position="197"/>
        <end position="311"/>
    </location>
</feature>
<comment type="subcellular location">
    <subcellularLocation>
        <location evidence="1">Nucleus</location>
    </subcellularLocation>
</comment>
<evidence type="ECO:0000256" key="7">
    <source>
        <dbReference type="ARBA" id="ARBA00023242"/>
    </source>
</evidence>
<evidence type="ECO:0000256" key="9">
    <source>
        <dbReference type="SAM" id="MobiDB-lite"/>
    </source>
</evidence>
<protein>
    <submittedName>
        <fullName evidence="12">Uncharacterized protein</fullName>
    </submittedName>
</protein>
<keyword evidence="4 8" id="KW-0863">Zinc-finger</keyword>
<keyword evidence="2" id="KW-0479">Metal-binding</keyword>
<keyword evidence="7" id="KW-0539">Nucleus</keyword>
<feature type="compositionally biased region" description="Low complexity" evidence="9">
    <location>
        <begin position="774"/>
        <end position="786"/>
    </location>
</feature>
<feature type="domain" description="PHD-type" evidence="10">
    <location>
        <begin position="142"/>
        <end position="192"/>
    </location>
</feature>
<name>A0A0L0DBT6_THETB</name>
<dbReference type="Gene3D" id="1.20.920.10">
    <property type="entry name" value="Bromodomain-like"/>
    <property type="match status" value="1"/>
</dbReference>
<evidence type="ECO:0000256" key="1">
    <source>
        <dbReference type="ARBA" id="ARBA00004123"/>
    </source>
</evidence>
<evidence type="ECO:0000256" key="3">
    <source>
        <dbReference type="ARBA" id="ARBA00022737"/>
    </source>
</evidence>
<dbReference type="Pfam" id="PF13831">
    <property type="entry name" value="PHD_2"/>
    <property type="match status" value="1"/>
</dbReference>
<dbReference type="CDD" id="cd15492">
    <property type="entry name" value="PHD_BRPF_JADE_like"/>
    <property type="match status" value="1"/>
</dbReference>
<gene>
    <name evidence="12" type="ORF">AMSG_06088</name>
</gene>
<evidence type="ECO:0000256" key="8">
    <source>
        <dbReference type="PROSITE-ProRule" id="PRU00146"/>
    </source>
</evidence>
<proteinExistence type="predicted"/>
<dbReference type="GeneID" id="25565346"/>
<feature type="compositionally biased region" description="Low complexity" evidence="9">
    <location>
        <begin position="1461"/>
        <end position="1470"/>
    </location>
</feature>
<dbReference type="OMA" id="CICKRSE"/>
<dbReference type="SMART" id="SM00249">
    <property type="entry name" value="PHD"/>
    <property type="match status" value="2"/>
</dbReference>
<feature type="compositionally biased region" description="Basic residues" evidence="9">
    <location>
        <begin position="752"/>
        <end position="773"/>
    </location>
</feature>
<feature type="region of interest" description="Disordered" evidence="9">
    <location>
        <begin position="942"/>
        <end position="971"/>
    </location>
</feature>
<dbReference type="InterPro" id="IPR050701">
    <property type="entry name" value="Histone_Mod_Regulator"/>
</dbReference>
<dbReference type="InterPro" id="IPR013083">
    <property type="entry name" value="Znf_RING/FYVE/PHD"/>
</dbReference>
<dbReference type="PROSITE" id="PS51805">
    <property type="entry name" value="EPHD"/>
    <property type="match status" value="1"/>
</dbReference>
<feature type="compositionally biased region" description="Basic residues" evidence="9">
    <location>
        <begin position="1505"/>
        <end position="1518"/>
    </location>
</feature>
<dbReference type="InterPro" id="IPR019542">
    <property type="entry name" value="Enhancer_polycomb-like_N"/>
</dbReference>
<dbReference type="Proteomes" id="UP000054408">
    <property type="component" value="Unassembled WGS sequence"/>
</dbReference>
<dbReference type="Pfam" id="PF13832">
    <property type="entry name" value="zf-HC5HC2H_2"/>
    <property type="match status" value="1"/>
</dbReference>
<evidence type="ECO:0000313" key="13">
    <source>
        <dbReference type="Proteomes" id="UP000054408"/>
    </source>
</evidence>
<dbReference type="SUPFAM" id="SSF57903">
    <property type="entry name" value="FYVE/PHD zinc finger"/>
    <property type="match status" value="1"/>
</dbReference>
<dbReference type="PANTHER" id="PTHR13793">
    <property type="entry name" value="PHD FINGER PROTEINS"/>
    <property type="match status" value="1"/>
</dbReference>
<keyword evidence="3" id="KW-0677">Repeat</keyword>
<evidence type="ECO:0000256" key="5">
    <source>
        <dbReference type="ARBA" id="ARBA00022833"/>
    </source>
</evidence>
<feature type="region of interest" description="Disordered" evidence="9">
    <location>
        <begin position="1260"/>
        <end position="1287"/>
    </location>
</feature>
<dbReference type="eggNOG" id="KOG0955">
    <property type="taxonomic scope" value="Eukaryota"/>
</dbReference>
<keyword evidence="13" id="KW-1185">Reference proteome</keyword>
<evidence type="ECO:0000256" key="2">
    <source>
        <dbReference type="ARBA" id="ARBA00022723"/>
    </source>
</evidence>
<dbReference type="InterPro" id="IPR011011">
    <property type="entry name" value="Znf_FYVE_PHD"/>
</dbReference>
<feature type="region of interest" description="Disordered" evidence="9">
    <location>
        <begin position="1398"/>
        <end position="1585"/>
    </location>
</feature>
<dbReference type="EMBL" id="GL349457">
    <property type="protein sequence ID" value="KNC49809.1"/>
    <property type="molecule type" value="Genomic_DNA"/>
</dbReference>
<dbReference type="InterPro" id="IPR034732">
    <property type="entry name" value="EPHD"/>
</dbReference>
<dbReference type="OrthoDB" id="20839at2759"/>
<dbReference type="STRING" id="461836.A0A0L0DBT6"/>
<feature type="region of interest" description="Disordered" evidence="9">
    <location>
        <begin position="705"/>
        <end position="898"/>
    </location>
</feature>
<dbReference type="GO" id="GO:0006357">
    <property type="term" value="P:regulation of transcription by RNA polymerase II"/>
    <property type="evidence" value="ECO:0007669"/>
    <property type="project" value="TreeGrafter"/>
</dbReference>
<dbReference type="Pfam" id="PF10513">
    <property type="entry name" value="EPL1"/>
    <property type="match status" value="1"/>
</dbReference>